<dbReference type="InterPro" id="IPR036894">
    <property type="entry name" value="YbaB-like_sf"/>
</dbReference>
<dbReference type="GO" id="GO:0003677">
    <property type="term" value="F:DNA binding"/>
    <property type="evidence" value="ECO:0007669"/>
    <property type="project" value="UniProtKB-KW"/>
</dbReference>
<feature type="region of interest" description="Disordered" evidence="1">
    <location>
        <begin position="21"/>
        <end position="47"/>
    </location>
</feature>
<gene>
    <name evidence="2" type="ORF">DFJ67_3969</name>
</gene>
<proteinExistence type="predicted"/>
<organism evidence="2 3">
    <name type="scientific">Asanoa ferruginea</name>
    <dbReference type="NCBI Taxonomy" id="53367"/>
    <lineage>
        <taxon>Bacteria</taxon>
        <taxon>Bacillati</taxon>
        <taxon>Actinomycetota</taxon>
        <taxon>Actinomycetes</taxon>
        <taxon>Micromonosporales</taxon>
        <taxon>Micromonosporaceae</taxon>
        <taxon>Asanoa</taxon>
    </lineage>
</organism>
<dbReference type="EMBL" id="QUMQ01000001">
    <property type="protein sequence ID" value="REF97960.1"/>
    <property type="molecule type" value="Genomic_DNA"/>
</dbReference>
<reference evidence="2 3" key="1">
    <citation type="submission" date="2018-08" db="EMBL/GenBank/DDBJ databases">
        <title>Sequencing the genomes of 1000 actinobacteria strains.</title>
        <authorList>
            <person name="Klenk H.-P."/>
        </authorList>
    </citation>
    <scope>NUCLEOTIDE SEQUENCE [LARGE SCALE GENOMIC DNA]</scope>
    <source>
        <strain evidence="2 3">DSM 44099</strain>
    </source>
</reference>
<name>A0A3D9ZWB0_9ACTN</name>
<comment type="caution">
    <text evidence="2">The sequence shown here is derived from an EMBL/GenBank/DDBJ whole genome shotgun (WGS) entry which is preliminary data.</text>
</comment>
<dbReference type="Pfam" id="PF02575">
    <property type="entry name" value="YbaB_DNA_bd"/>
    <property type="match status" value="1"/>
</dbReference>
<dbReference type="Gene3D" id="3.30.1310.10">
    <property type="entry name" value="Nucleoid-associated protein YbaB-like domain"/>
    <property type="match status" value="1"/>
</dbReference>
<dbReference type="Proteomes" id="UP000256913">
    <property type="component" value="Unassembled WGS sequence"/>
</dbReference>
<protein>
    <submittedName>
        <fullName evidence="2">YbaB/EbfC DNA-binding family protein</fullName>
    </submittedName>
</protein>
<keyword evidence="2" id="KW-0238">DNA-binding</keyword>
<sequence>MADGTGDLEATLAQARRMLDSLAAGGGAPDPAAETETETGGQGSALDGLVTVRASGPGRIEWVEIDPRAGRVPLGDLAEAITEAVNAALAEASGSGSLSVDFGALAGQVRQMQDDSLRQLARFTGALDDAMDRLGKRP</sequence>
<dbReference type="RefSeq" id="WP_116069319.1">
    <property type="nucleotide sequence ID" value="NZ_BONB01000029.1"/>
</dbReference>
<evidence type="ECO:0000256" key="1">
    <source>
        <dbReference type="SAM" id="MobiDB-lite"/>
    </source>
</evidence>
<evidence type="ECO:0000313" key="3">
    <source>
        <dbReference type="Proteomes" id="UP000256913"/>
    </source>
</evidence>
<dbReference type="AlphaFoldDB" id="A0A3D9ZWB0"/>
<dbReference type="InterPro" id="IPR004401">
    <property type="entry name" value="YbaB/EbfC"/>
</dbReference>
<accession>A0A3D9ZWB0</accession>
<keyword evidence="3" id="KW-1185">Reference proteome</keyword>
<dbReference type="SUPFAM" id="SSF82607">
    <property type="entry name" value="YbaB-like"/>
    <property type="match status" value="1"/>
</dbReference>
<evidence type="ECO:0000313" key="2">
    <source>
        <dbReference type="EMBL" id="REF97960.1"/>
    </source>
</evidence>